<dbReference type="InterPro" id="IPR000182">
    <property type="entry name" value="GNAT_dom"/>
</dbReference>
<evidence type="ECO:0000313" key="9">
    <source>
        <dbReference type="EMBL" id="VEA41242.1"/>
    </source>
</evidence>
<evidence type="ECO:0000256" key="1">
    <source>
        <dbReference type="ARBA" id="ARBA00009342"/>
    </source>
</evidence>
<evidence type="ECO:0000256" key="3">
    <source>
        <dbReference type="ARBA" id="ARBA00022555"/>
    </source>
</evidence>
<gene>
    <name evidence="9" type="ORF">NCTC8272_03782</name>
</gene>
<sequence length="184" mass="19950">MISAPEPLHAGHILTPFCCGVDSMDNWLKQRAMKNQTTGASRTFVCCGSDSSVLAYYSLASSAVTTNTSPGRFRRNMPDPIPIVVLGRLAVDKSLHGQGVGRALVRDAGLRVIQVAETIGIRGMLVHALSDEAREFYQRVGFVPSPMDPMMLMVTLGDLVESGLNSRTYPLTSQTLQVTDEHCP</sequence>
<dbReference type="PANTHER" id="PTHR36449">
    <property type="entry name" value="ACETYLTRANSFERASE-RELATED"/>
    <property type="match status" value="1"/>
</dbReference>
<evidence type="ECO:0000313" key="10">
    <source>
        <dbReference type="Proteomes" id="UP000277214"/>
    </source>
</evidence>
<evidence type="ECO:0000259" key="8">
    <source>
        <dbReference type="Pfam" id="PF13508"/>
    </source>
</evidence>
<evidence type="ECO:0000256" key="7">
    <source>
        <dbReference type="ARBA" id="ARBA00049880"/>
    </source>
</evidence>
<comment type="similarity">
    <text evidence="1">Belongs to the acetyltransferase family. GNAT subfamily.</text>
</comment>
<comment type="catalytic activity">
    <reaction evidence="7">
        <text>glycyl-tRNA(Gly) + acetyl-CoA = N-acetylglycyl-tRNA(Gly) + CoA + H(+)</text>
        <dbReference type="Rhea" id="RHEA:81867"/>
        <dbReference type="Rhea" id="RHEA-COMP:9683"/>
        <dbReference type="Rhea" id="RHEA-COMP:19766"/>
        <dbReference type="ChEBI" id="CHEBI:15378"/>
        <dbReference type="ChEBI" id="CHEBI:57287"/>
        <dbReference type="ChEBI" id="CHEBI:57288"/>
        <dbReference type="ChEBI" id="CHEBI:78522"/>
        <dbReference type="ChEBI" id="CHEBI:232036"/>
    </reaction>
</comment>
<keyword evidence="3" id="KW-0694">RNA-binding</keyword>
<dbReference type="Pfam" id="PF13508">
    <property type="entry name" value="Acetyltransf_7"/>
    <property type="match status" value="1"/>
</dbReference>
<evidence type="ECO:0000256" key="4">
    <source>
        <dbReference type="ARBA" id="ARBA00022649"/>
    </source>
</evidence>
<keyword evidence="6" id="KW-0012">Acyltransferase</keyword>
<evidence type="ECO:0000256" key="6">
    <source>
        <dbReference type="ARBA" id="ARBA00023315"/>
    </source>
</evidence>
<dbReference type="PANTHER" id="PTHR36449:SF1">
    <property type="entry name" value="ACETYLTRANSFERASE"/>
    <property type="match status" value="1"/>
</dbReference>
<name>A0A3S4FDR4_SALET</name>
<dbReference type="Gene3D" id="3.40.630.30">
    <property type="match status" value="1"/>
</dbReference>
<dbReference type="CDD" id="cd04301">
    <property type="entry name" value="NAT_SF"/>
    <property type="match status" value="1"/>
</dbReference>
<dbReference type="Proteomes" id="UP000277214">
    <property type="component" value="Chromosome 1"/>
</dbReference>
<dbReference type="EMBL" id="LR134149">
    <property type="protein sequence ID" value="VEA41242.1"/>
    <property type="molecule type" value="Genomic_DNA"/>
</dbReference>
<accession>A0A3S4FDR4</accession>
<protein>
    <submittedName>
        <fullName evidence="9">N-acetyltransferase GCN5</fullName>
    </submittedName>
</protein>
<evidence type="ECO:0000256" key="5">
    <source>
        <dbReference type="ARBA" id="ARBA00022679"/>
    </source>
</evidence>
<dbReference type="GO" id="GO:0016747">
    <property type="term" value="F:acyltransferase activity, transferring groups other than amino-acyl groups"/>
    <property type="evidence" value="ECO:0007669"/>
    <property type="project" value="InterPro"/>
</dbReference>
<dbReference type="GO" id="GO:0000049">
    <property type="term" value="F:tRNA binding"/>
    <property type="evidence" value="ECO:0007669"/>
    <property type="project" value="UniProtKB-KW"/>
</dbReference>
<dbReference type="AlphaFoldDB" id="A0A3S4FDR4"/>
<evidence type="ECO:0000256" key="2">
    <source>
        <dbReference type="ARBA" id="ARBA00022491"/>
    </source>
</evidence>
<feature type="domain" description="N-acetyltransferase" evidence="8">
    <location>
        <begin position="84"/>
        <end position="143"/>
    </location>
</feature>
<organism evidence="9 10">
    <name type="scientific">Salmonella enterica I</name>
    <dbReference type="NCBI Taxonomy" id="59201"/>
    <lineage>
        <taxon>Bacteria</taxon>
        <taxon>Pseudomonadati</taxon>
        <taxon>Pseudomonadota</taxon>
        <taxon>Gammaproteobacteria</taxon>
        <taxon>Enterobacterales</taxon>
        <taxon>Enterobacteriaceae</taxon>
        <taxon>Salmonella</taxon>
    </lineage>
</organism>
<proteinExistence type="inferred from homology"/>
<keyword evidence="3" id="KW-0820">tRNA-binding</keyword>
<keyword evidence="4" id="KW-1277">Toxin-antitoxin system</keyword>
<dbReference type="SUPFAM" id="SSF55729">
    <property type="entry name" value="Acyl-CoA N-acyltransferases (Nat)"/>
    <property type="match status" value="1"/>
</dbReference>
<reference evidence="9 10" key="1">
    <citation type="submission" date="2018-12" db="EMBL/GenBank/DDBJ databases">
        <authorList>
            <consortium name="Pathogen Informatics"/>
        </authorList>
    </citation>
    <scope>NUCLEOTIDE SEQUENCE [LARGE SCALE GENOMIC DNA]</scope>
    <source>
        <strain evidence="9 10">NCTC8272</strain>
    </source>
</reference>
<keyword evidence="2" id="KW-0678">Repressor</keyword>
<keyword evidence="5 9" id="KW-0808">Transferase</keyword>
<dbReference type="InterPro" id="IPR016181">
    <property type="entry name" value="Acyl_CoA_acyltransferase"/>
</dbReference>